<dbReference type="PROSITE" id="PS00211">
    <property type="entry name" value="ABC_TRANSPORTER_1"/>
    <property type="match status" value="1"/>
</dbReference>
<evidence type="ECO:0000256" key="4">
    <source>
        <dbReference type="ARBA" id="ARBA00022741"/>
    </source>
</evidence>
<keyword evidence="6" id="KW-1278">Translocase</keyword>
<dbReference type="InterPro" id="IPR003593">
    <property type="entry name" value="AAA+_ATPase"/>
</dbReference>
<sequence>MLTLNQLTHSYVQPGRQRERTRFCFDLNVEAGEIVALLGPSGAGKSTLLAMVAGFLAPDSGELIINSQHIERQLPSERPLSLLFQDHNLFPHLSVFDNLGLGLHPGLKLTREDKEKIVVAAARVGIQPYLDRLPEQLSGGQKQRVALARCLLRNRPLLLLDEPFSALDPALRNGMLALVKSLAREHHTTVLLITHSPEEALKIADQCAFINQGQIQVVGPTREVLENPQHDALKRYLGRV</sequence>
<dbReference type="PANTHER" id="PTHR42781:SF1">
    <property type="entry name" value="THIAMINE IMPORT ATP-BINDING PROTEIN THIQ"/>
    <property type="match status" value="1"/>
</dbReference>
<evidence type="ECO:0000256" key="3">
    <source>
        <dbReference type="ARBA" id="ARBA00022519"/>
    </source>
</evidence>
<evidence type="ECO:0000256" key="1">
    <source>
        <dbReference type="ARBA" id="ARBA00022448"/>
    </source>
</evidence>
<dbReference type="InterPro" id="IPR050093">
    <property type="entry name" value="ABC_SmlMolc_Importer"/>
</dbReference>
<evidence type="ECO:0000256" key="7">
    <source>
        <dbReference type="ARBA" id="ARBA00023136"/>
    </source>
</evidence>
<evidence type="ECO:0000259" key="8">
    <source>
        <dbReference type="PROSITE" id="PS50893"/>
    </source>
</evidence>
<dbReference type="RefSeq" id="WP_255390659.1">
    <property type="nucleotide sequence ID" value="NZ_CP101508.1"/>
</dbReference>
<dbReference type="Proteomes" id="UP001057998">
    <property type="component" value="Chromosome 1"/>
</dbReference>
<evidence type="ECO:0000313" key="10">
    <source>
        <dbReference type="Proteomes" id="UP001057998"/>
    </source>
</evidence>
<dbReference type="GO" id="GO:0005524">
    <property type="term" value="F:ATP binding"/>
    <property type="evidence" value="ECO:0007669"/>
    <property type="project" value="UniProtKB-KW"/>
</dbReference>
<dbReference type="InterPro" id="IPR027417">
    <property type="entry name" value="P-loop_NTPase"/>
</dbReference>
<dbReference type="InterPro" id="IPR005968">
    <property type="entry name" value="Thiamine_ABC_ThiQ"/>
</dbReference>
<keyword evidence="7" id="KW-0472">Membrane</keyword>
<keyword evidence="3" id="KW-0997">Cell inner membrane</keyword>
<evidence type="ECO:0000256" key="6">
    <source>
        <dbReference type="ARBA" id="ARBA00022967"/>
    </source>
</evidence>
<dbReference type="NCBIfam" id="TIGR01277">
    <property type="entry name" value="thiQ"/>
    <property type="match status" value="1"/>
</dbReference>
<dbReference type="PROSITE" id="PS50893">
    <property type="entry name" value="ABC_TRANSPORTER_2"/>
    <property type="match status" value="1"/>
</dbReference>
<dbReference type="InterPro" id="IPR017871">
    <property type="entry name" value="ABC_transporter-like_CS"/>
</dbReference>
<dbReference type="Gene3D" id="3.40.50.300">
    <property type="entry name" value="P-loop containing nucleotide triphosphate hydrolases"/>
    <property type="match status" value="1"/>
</dbReference>
<protein>
    <submittedName>
        <fullName evidence="9">Thiamine ABC transporter ATP-binding protein</fullName>
    </submittedName>
</protein>
<dbReference type="SUPFAM" id="SSF52540">
    <property type="entry name" value="P-loop containing nucleoside triphosphate hydrolases"/>
    <property type="match status" value="1"/>
</dbReference>
<keyword evidence="5 9" id="KW-0067">ATP-binding</keyword>
<organism evidence="9 10">
    <name type="scientific">Photobacterium atrarenae</name>
    <dbReference type="NCBI Taxonomy" id="865757"/>
    <lineage>
        <taxon>Bacteria</taxon>
        <taxon>Pseudomonadati</taxon>
        <taxon>Pseudomonadota</taxon>
        <taxon>Gammaproteobacteria</taxon>
        <taxon>Vibrionales</taxon>
        <taxon>Vibrionaceae</taxon>
        <taxon>Photobacterium</taxon>
    </lineage>
</organism>
<evidence type="ECO:0000313" key="9">
    <source>
        <dbReference type="EMBL" id="UTV29343.1"/>
    </source>
</evidence>
<dbReference type="InterPro" id="IPR003439">
    <property type="entry name" value="ABC_transporter-like_ATP-bd"/>
</dbReference>
<keyword evidence="4" id="KW-0547">Nucleotide-binding</keyword>
<dbReference type="Pfam" id="PF00005">
    <property type="entry name" value="ABC_tran"/>
    <property type="match status" value="1"/>
</dbReference>
<accession>A0ABY5GKB4</accession>
<keyword evidence="1" id="KW-0813">Transport</keyword>
<evidence type="ECO:0000256" key="5">
    <source>
        <dbReference type="ARBA" id="ARBA00022840"/>
    </source>
</evidence>
<dbReference type="EMBL" id="CP101508">
    <property type="protein sequence ID" value="UTV29343.1"/>
    <property type="molecule type" value="Genomic_DNA"/>
</dbReference>
<dbReference type="SMART" id="SM00382">
    <property type="entry name" value="AAA"/>
    <property type="match status" value="1"/>
</dbReference>
<name>A0ABY5GKB4_9GAMM</name>
<keyword evidence="10" id="KW-1185">Reference proteome</keyword>
<dbReference type="PANTHER" id="PTHR42781">
    <property type="entry name" value="SPERMIDINE/PUTRESCINE IMPORT ATP-BINDING PROTEIN POTA"/>
    <property type="match status" value="1"/>
</dbReference>
<reference evidence="9" key="1">
    <citation type="submission" date="2022-07" db="EMBL/GenBank/DDBJ databases">
        <title>Genome sequencing of Photobacterium atrarenae GJH2-4.</title>
        <authorList>
            <person name="Park S.-J."/>
        </authorList>
    </citation>
    <scope>NUCLEOTIDE SEQUENCE</scope>
    <source>
        <strain evidence="9">GJH2-4</strain>
    </source>
</reference>
<proteinExistence type="predicted"/>
<evidence type="ECO:0000256" key="2">
    <source>
        <dbReference type="ARBA" id="ARBA00022475"/>
    </source>
</evidence>
<gene>
    <name evidence="9" type="primary">thiQ</name>
    <name evidence="9" type="ORF">NNL38_14100</name>
</gene>
<keyword evidence="2" id="KW-1003">Cell membrane</keyword>
<feature type="domain" description="ABC transporter" evidence="8">
    <location>
        <begin position="2"/>
        <end position="237"/>
    </location>
</feature>